<evidence type="ECO:0000313" key="3">
    <source>
        <dbReference type="EMBL" id="CAG9291190.1"/>
    </source>
</evidence>
<evidence type="ECO:0000256" key="2">
    <source>
        <dbReference type="SAM" id="MobiDB-lite"/>
    </source>
</evidence>
<feature type="compositionally biased region" description="Basic and acidic residues" evidence="2">
    <location>
        <begin position="51"/>
        <end position="65"/>
    </location>
</feature>
<dbReference type="AlphaFoldDB" id="A0A8J9TX99"/>
<name>A0A8J9TX99_PHATR</name>
<feature type="region of interest" description="Disordered" evidence="2">
    <location>
        <begin position="46"/>
        <end position="71"/>
    </location>
</feature>
<sequence>MRLIGVLGGFFLATTLGVPHFLVNALLQVQLTRRIIKCTGRYVSNSPNHLNSHERQASKNDHPETSSDVTRLASTNISASEYGDIQRYKNRAALTEHALKSQRNDMIAIQGKLLILQDVVGKLKIKAETKSQEATHWKRQHLDGEMMHREAQSDMKRLTHEYQQGRRELEEQTKDYQRDLNAFKQAYDSERRRWQEEQMKHTESEKDLRLKIKALQQELLDMDASFELTQEQLLTKQQHLKREKTMTQQALHAEFLTSSSLRKDIAEARLERDEALIRTRNQTTMEESMEIAKASVTAAERRESDIRVECEMLQIYILKLGAEKEILNKRLEVAQKQRDKVDKELRNVKDLSTERDSLRAEVALLKKQVETAESQYADTGNKDEFQFEKEVDMMQDEYKNRERELELLLEERTSYRILRLWQRFRERFKRRGQKRNSKI</sequence>
<organism evidence="3">
    <name type="scientific">Phaeodactylum tricornutum</name>
    <name type="common">Diatom</name>
    <dbReference type="NCBI Taxonomy" id="2850"/>
    <lineage>
        <taxon>Eukaryota</taxon>
        <taxon>Sar</taxon>
        <taxon>Stramenopiles</taxon>
        <taxon>Ochrophyta</taxon>
        <taxon>Bacillariophyta</taxon>
        <taxon>Bacillariophyceae</taxon>
        <taxon>Bacillariophycidae</taxon>
        <taxon>Naviculales</taxon>
        <taxon>Phaeodactylaceae</taxon>
        <taxon>Phaeodactylum</taxon>
    </lineage>
</organism>
<dbReference type="EMBL" id="OU594947">
    <property type="protein sequence ID" value="CAG9291190.1"/>
    <property type="molecule type" value="Genomic_DNA"/>
</dbReference>
<feature type="coiled-coil region" evidence="1">
    <location>
        <begin position="317"/>
        <end position="411"/>
    </location>
</feature>
<protein>
    <submittedName>
        <fullName evidence="3">Uncharacterized protein</fullName>
    </submittedName>
</protein>
<proteinExistence type="predicted"/>
<reference evidence="3" key="1">
    <citation type="submission" date="2022-02" db="EMBL/GenBank/DDBJ databases">
        <authorList>
            <person name="Giguere J D."/>
        </authorList>
    </citation>
    <scope>NUCLEOTIDE SEQUENCE</scope>
    <source>
        <strain evidence="3">CCAP 1055/1</strain>
    </source>
</reference>
<accession>A0A8J9TX99</accession>
<feature type="coiled-coil region" evidence="1">
    <location>
        <begin position="148"/>
        <end position="186"/>
    </location>
</feature>
<evidence type="ECO:0000256" key="1">
    <source>
        <dbReference type="SAM" id="Coils"/>
    </source>
</evidence>
<dbReference type="Proteomes" id="UP000836788">
    <property type="component" value="Chromosome 6"/>
</dbReference>
<gene>
    <name evidence="3" type="ORF">PTTT1_LOCUS47168</name>
</gene>
<keyword evidence="1" id="KW-0175">Coiled coil</keyword>